<name>C4IGY2_CLOBU</name>
<dbReference type="HOGENOM" id="CLU_205076_1_0_9"/>
<feature type="domain" description="Predicted DNA-binding protein ribbon-helix-helix" evidence="1">
    <location>
        <begin position="12"/>
        <end position="53"/>
    </location>
</feature>
<gene>
    <name evidence="2" type="ORF">CLP_2676</name>
</gene>
<dbReference type="RefSeq" id="WP_003414927.1">
    <property type="nucleotide sequence ID" value="NZ_ACOM01000005.1"/>
</dbReference>
<sequence length="56" mass="6637">MRTDKDSDLKSRTRYSSTFNTELLKELKNLSQETMIPISKLLDKSLELLLKEYDKK</sequence>
<evidence type="ECO:0000313" key="2">
    <source>
        <dbReference type="EMBL" id="EEP53912.1"/>
    </source>
</evidence>
<protein>
    <recommendedName>
        <fullName evidence="1">Predicted DNA-binding protein ribbon-helix-helix domain-containing protein</fullName>
    </recommendedName>
</protein>
<dbReference type="Proteomes" id="UP000003081">
    <property type="component" value="Unassembled WGS sequence"/>
</dbReference>
<evidence type="ECO:0000259" key="1">
    <source>
        <dbReference type="Pfam" id="PF12651"/>
    </source>
</evidence>
<dbReference type="EMBL" id="ACOM01000005">
    <property type="protein sequence ID" value="EEP53912.1"/>
    <property type="molecule type" value="Genomic_DNA"/>
</dbReference>
<dbReference type="InterPro" id="IPR038733">
    <property type="entry name" value="Predicted_DNA_bind_prot_RHH"/>
</dbReference>
<keyword evidence="3" id="KW-1185">Reference proteome</keyword>
<organism evidence="2 3">
    <name type="scientific">Clostridium butyricum E4 str. BoNT E BL5262</name>
    <dbReference type="NCBI Taxonomy" id="632245"/>
    <lineage>
        <taxon>Bacteria</taxon>
        <taxon>Bacillati</taxon>
        <taxon>Bacillota</taxon>
        <taxon>Clostridia</taxon>
        <taxon>Eubacteriales</taxon>
        <taxon>Clostridiaceae</taxon>
        <taxon>Clostridium</taxon>
    </lineage>
</organism>
<proteinExistence type="predicted"/>
<dbReference type="eggNOG" id="ENOG5032B4C">
    <property type="taxonomic scope" value="Bacteria"/>
</dbReference>
<comment type="caution">
    <text evidence="2">The sequence shown here is derived from an EMBL/GenBank/DDBJ whole genome shotgun (WGS) entry which is preliminary data.</text>
</comment>
<dbReference type="AlphaFoldDB" id="C4IGY2"/>
<evidence type="ECO:0000313" key="3">
    <source>
        <dbReference type="Proteomes" id="UP000003081"/>
    </source>
</evidence>
<reference evidence="2 3" key="1">
    <citation type="submission" date="2009-08" db="EMBL/GenBank/DDBJ databases">
        <authorList>
            <person name="Shrivastava S."/>
            <person name="Brinkac L.B."/>
            <person name="Brown J.L."/>
            <person name="Bruce D.B."/>
            <person name="Detter C."/>
            <person name="Green L.D."/>
            <person name="Munk C.A."/>
            <person name="Rogers Y.C."/>
            <person name="Tapia R."/>
            <person name="Sims D.R."/>
            <person name="Smith L.A."/>
            <person name="Smith T.J."/>
            <person name="Sutton G."/>
            <person name="Brettin T."/>
        </authorList>
    </citation>
    <scope>NUCLEOTIDE SEQUENCE [LARGE SCALE GENOMIC DNA]</scope>
    <source>
        <strain evidence="3">E4 str. BoNT E BL5262</strain>
    </source>
</reference>
<dbReference type="Pfam" id="PF12651">
    <property type="entry name" value="RHH_3"/>
    <property type="match status" value="1"/>
</dbReference>
<accession>C4IGY2</accession>